<dbReference type="InterPro" id="IPR046700">
    <property type="entry name" value="DUF6570"/>
</dbReference>
<evidence type="ECO:0000259" key="2">
    <source>
        <dbReference type="Pfam" id="PF20209"/>
    </source>
</evidence>
<accession>A0AAW0G2V3</accession>
<feature type="compositionally biased region" description="Basic residues" evidence="1">
    <location>
        <begin position="65"/>
        <end position="77"/>
    </location>
</feature>
<sequence>MSDIIPPNECEYFIANLQLADLQAVTTAAGLKPKAKTRTTKKVWISYLIEAGKRSLLKDAVTCRQTRKSEKKRKSQKNKNDSKRVQREVKHHLRMQEPVVGNREPGTHDRHLFMVAPTEEETKALYESFYEATGNESLKHTICAVCGRSRMASETTTTTIPIAEIPNKGCLRCNQENASPTLIHSLLLEPKGCVLTEDDEPLANVCKECLEELKKGSDDVNAPPPRLSYANGLWYGPQPEDLTCLTLPEQLLIGLYIPRVYVIKLQPRRGANGFDPDTLQSALVGNVISFEQNTQRIVEMTEGSLMPRKPSILAELITIAVVSAGPLQKVMAATHIQSSKICCMEGSTVAEEAQLVLSRYQD</sequence>
<dbReference type="Pfam" id="PF20209">
    <property type="entry name" value="DUF6570"/>
    <property type="match status" value="1"/>
</dbReference>
<dbReference type="AlphaFoldDB" id="A0AAW0G2V3"/>
<evidence type="ECO:0000313" key="3">
    <source>
        <dbReference type="EMBL" id="KAK7683380.1"/>
    </source>
</evidence>
<dbReference type="Proteomes" id="UP001385951">
    <property type="component" value="Unassembled WGS sequence"/>
</dbReference>
<name>A0AAW0G2V3_9APHY</name>
<evidence type="ECO:0000256" key="1">
    <source>
        <dbReference type="SAM" id="MobiDB-lite"/>
    </source>
</evidence>
<gene>
    <name evidence="3" type="ORF">QCA50_013642</name>
</gene>
<feature type="domain" description="DUF6570" evidence="2">
    <location>
        <begin position="225"/>
        <end position="337"/>
    </location>
</feature>
<organism evidence="3 4">
    <name type="scientific">Cerrena zonata</name>
    <dbReference type="NCBI Taxonomy" id="2478898"/>
    <lineage>
        <taxon>Eukaryota</taxon>
        <taxon>Fungi</taxon>
        <taxon>Dikarya</taxon>
        <taxon>Basidiomycota</taxon>
        <taxon>Agaricomycotina</taxon>
        <taxon>Agaricomycetes</taxon>
        <taxon>Polyporales</taxon>
        <taxon>Cerrenaceae</taxon>
        <taxon>Cerrena</taxon>
    </lineage>
</organism>
<evidence type="ECO:0000313" key="4">
    <source>
        <dbReference type="Proteomes" id="UP001385951"/>
    </source>
</evidence>
<dbReference type="EMBL" id="JASBNA010000031">
    <property type="protein sequence ID" value="KAK7683380.1"/>
    <property type="molecule type" value="Genomic_DNA"/>
</dbReference>
<feature type="region of interest" description="Disordered" evidence="1">
    <location>
        <begin position="63"/>
        <end position="89"/>
    </location>
</feature>
<protein>
    <recommendedName>
        <fullName evidence="2">DUF6570 domain-containing protein</fullName>
    </recommendedName>
</protein>
<keyword evidence="4" id="KW-1185">Reference proteome</keyword>
<reference evidence="3 4" key="1">
    <citation type="submission" date="2022-09" db="EMBL/GenBank/DDBJ databases">
        <authorList>
            <person name="Palmer J.M."/>
        </authorList>
    </citation>
    <scope>NUCLEOTIDE SEQUENCE [LARGE SCALE GENOMIC DNA]</scope>
    <source>
        <strain evidence="3 4">DSM 7382</strain>
    </source>
</reference>
<proteinExistence type="predicted"/>
<comment type="caution">
    <text evidence="3">The sequence shown here is derived from an EMBL/GenBank/DDBJ whole genome shotgun (WGS) entry which is preliminary data.</text>
</comment>
<feature type="compositionally biased region" description="Basic and acidic residues" evidence="1">
    <location>
        <begin position="78"/>
        <end position="88"/>
    </location>
</feature>